<keyword evidence="3" id="KW-1185">Reference proteome</keyword>
<evidence type="ECO:0000313" key="3">
    <source>
        <dbReference type="Proteomes" id="UP000694568"/>
    </source>
</evidence>
<evidence type="ECO:0000256" key="1">
    <source>
        <dbReference type="SAM" id="MobiDB-lite"/>
    </source>
</evidence>
<organism evidence="2 3">
    <name type="scientific">Sander lucioperca</name>
    <name type="common">Pike-perch</name>
    <name type="synonym">Perca lucioperca</name>
    <dbReference type="NCBI Taxonomy" id="283035"/>
    <lineage>
        <taxon>Eukaryota</taxon>
        <taxon>Metazoa</taxon>
        <taxon>Chordata</taxon>
        <taxon>Craniata</taxon>
        <taxon>Vertebrata</taxon>
        <taxon>Euteleostomi</taxon>
        <taxon>Actinopterygii</taxon>
        <taxon>Neopterygii</taxon>
        <taxon>Teleostei</taxon>
        <taxon>Neoteleostei</taxon>
        <taxon>Acanthomorphata</taxon>
        <taxon>Eupercaria</taxon>
        <taxon>Perciformes</taxon>
        <taxon>Percoidei</taxon>
        <taxon>Percidae</taxon>
        <taxon>Luciopercinae</taxon>
        <taxon>Sander</taxon>
    </lineage>
</organism>
<proteinExistence type="predicted"/>
<accession>A0A8C9YBP1</accession>
<feature type="compositionally biased region" description="Polar residues" evidence="1">
    <location>
        <begin position="68"/>
        <end position="78"/>
    </location>
</feature>
<protein>
    <submittedName>
        <fullName evidence="2">Uncharacterized protein</fullName>
    </submittedName>
</protein>
<dbReference type="AlphaFoldDB" id="A0A8C9YBP1"/>
<dbReference type="Pfam" id="PF06730">
    <property type="entry name" value="FAM92"/>
    <property type="match status" value="1"/>
</dbReference>
<sequence length="117" mass="13650">FEYCCPSPSPGQQTRKIQENITMWRNILERCATFTKSDVLVRGIGIMQTQKRTLQRGMKQFAETCQIQTTARSKTTQSARDREAKQMAPLERTRQRNPSDRQIIQFINKFIFLCVCS</sequence>
<reference evidence="2" key="1">
    <citation type="submission" date="2025-08" db="UniProtKB">
        <authorList>
            <consortium name="Ensembl"/>
        </authorList>
    </citation>
    <scope>IDENTIFICATION</scope>
</reference>
<reference evidence="2" key="2">
    <citation type="submission" date="2025-09" db="UniProtKB">
        <authorList>
            <consortium name="Ensembl"/>
        </authorList>
    </citation>
    <scope>IDENTIFICATION</scope>
</reference>
<dbReference type="Ensembl" id="ENSSLUT00000023426.1">
    <property type="protein sequence ID" value="ENSSLUP00000022679.1"/>
    <property type="gene ID" value="ENSSLUG00000010405.1"/>
</dbReference>
<feature type="compositionally biased region" description="Basic and acidic residues" evidence="1">
    <location>
        <begin position="79"/>
        <end position="98"/>
    </location>
</feature>
<dbReference type="InterPro" id="IPR009602">
    <property type="entry name" value="CBAR/FAM92"/>
</dbReference>
<dbReference type="Proteomes" id="UP000694568">
    <property type="component" value="Unplaced"/>
</dbReference>
<feature type="region of interest" description="Disordered" evidence="1">
    <location>
        <begin position="68"/>
        <end position="98"/>
    </location>
</feature>
<name>A0A8C9YBP1_SANLU</name>
<evidence type="ECO:0000313" key="2">
    <source>
        <dbReference type="Ensembl" id="ENSSLUP00000022679.1"/>
    </source>
</evidence>